<dbReference type="InterPro" id="IPR054058">
    <property type="entry name" value="HTH_67"/>
</dbReference>
<organism evidence="1 2">
    <name type="scientific">Rhodococcus pyridinivorans KG-16</name>
    <dbReference type="NCBI Taxonomy" id="1441730"/>
    <lineage>
        <taxon>Bacteria</taxon>
        <taxon>Bacillati</taxon>
        <taxon>Actinomycetota</taxon>
        <taxon>Actinomycetes</taxon>
        <taxon>Mycobacteriales</taxon>
        <taxon>Nocardiaceae</taxon>
        <taxon>Rhodococcus</taxon>
    </lineage>
</organism>
<evidence type="ECO:0000313" key="2">
    <source>
        <dbReference type="Proteomes" id="UP000053060"/>
    </source>
</evidence>
<dbReference type="AlphaFoldDB" id="A0A0V9UIB4"/>
<dbReference type="Pfam" id="PF21863">
    <property type="entry name" value="HTH_67"/>
    <property type="match status" value="1"/>
</dbReference>
<evidence type="ECO:0000313" key="1">
    <source>
        <dbReference type="EMBL" id="KSZ57708.1"/>
    </source>
</evidence>
<gene>
    <name evidence="1" type="ORF">Z045_17335</name>
</gene>
<reference evidence="1 2" key="2">
    <citation type="journal article" date="2016" name="Genome Announc.">
        <title>Draft Genome Sequence of a Versatile Hydrocarbon-Degrading Bacterium, Rhodococcus pyridinivorans Strain KG-16, Collected from Oil Fields in India.</title>
        <authorList>
            <person name="Aggarwal R.K."/>
            <person name="Dawar C."/>
            <person name="Phanindranath R."/>
            <person name="Mutnuri L."/>
            <person name="Dayal A.M."/>
        </authorList>
    </citation>
    <scope>NUCLEOTIDE SEQUENCE [LARGE SCALE GENOMIC DNA]</scope>
    <source>
        <strain evidence="1 2">KG-16</strain>
    </source>
</reference>
<sequence length="290" mass="30711">MDPSSAGRAARALELLHAVVYFAPDIASELAALGVDGPAAQYFGGRAAPLGAVGPGVVTATFYSFSPRLVASAVPAVWETAEPAAIIAARLRGLDALHRRVLGQDVLDSAEMSEAADLAATAARAIPGPDGRPLYAAHADLPWPEAAHLRLWHALTLLREYRGDGHVAALQTAGLSGLDALVTHTATGIGFATDPARKLRGWSRDEWADAEKELRGRGLLDKRGELTGEGFEVRELVEDLTDDLAVAPWNALGDDGVERLLDLALPWRDAFVDAEVFPAGLFGPRYGDAR</sequence>
<dbReference type="NCBIfam" id="NF047719">
    <property type="entry name" value="SCO6745_fam_HTH"/>
    <property type="match status" value="1"/>
</dbReference>
<dbReference type="Proteomes" id="UP000053060">
    <property type="component" value="Unassembled WGS sequence"/>
</dbReference>
<proteinExistence type="predicted"/>
<reference evidence="2" key="1">
    <citation type="submission" date="2015-01" db="EMBL/GenBank/DDBJ databases">
        <title>Draft genome sequence of Rhodococcus pyridinivorans strain KG-16, a hydrocarbon-degrading bacterium.</title>
        <authorList>
            <person name="Aggarwal R.K."/>
            <person name="Dawar C."/>
        </authorList>
    </citation>
    <scope>NUCLEOTIDE SEQUENCE [LARGE SCALE GENOMIC DNA]</scope>
    <source>
        <strain evidence="2">KG-16</strain>
    </source>
</reference>
<accession>A0A0V9UIB4</accession>
<protein>
    <submittedName>
        <fullName evidence="1">SalK</fullName>
    </submittedName>
</protein>
<dbReference type="EMBL" id="AZXY01000008">
    <property type="protein sequence ID" value="KSZ57708.1"/>
    <property type="molecule type" value="Genomic_DNA"/>
</dbReference>
<comment type="caution">
    <text evidence="1">The sequence shown here is derived from an EMBL/GenBank/DDBJ whole genome shotgun (WGS) entry which is preliminary data.</text>
</comment>
<dbReference type="RefSeq" id="WP_060652939.1">
    <property type="nucleotide sequence ID" value="NZ_AZXY01000008.1"/>
</dbReference>
<name>A0A0V9UIB4_9NOCA</name>
<dbReference type="PATRIC" id="fig|1441730.3.peg.3617"/>